<dbReference type="AlphaFoldDB" id="A0A553MM01"/>
<evidence type="ECO:0000256" key="1">
    <source>
        <dbReference type="SAM" id="MobiDB-lite"/>
    </source>
</evidence>
<name>A0A553MM01_9TELE</name>
<feature type="region of interest" description="Disordered" evidence="1">
    <location>
        <begin position="847"/>
        <end position="872"/>
    </location>
</feature>
<evidence type="ECO:0000313" key="2">
    <source>
        <dbReference type="EMBL" id="TRY54211.1"/>
    </source>
</evidence>
<organism evidence="2 3">
    <name type="scientific">Danionella cerebrum</name>
    <dbReference type="NCBI Taxonomy" id="2873325"/>
    <lineage>
        <taxon>Eukaryota</taxon>
        <taxon>Metazoa</taxon>
        <taxon>Chordata</taxon>
        <taxon>Craniata</taxon>
        <taxon>Vertebrata</taxon>
        <taxon>Euteleostomi</taxon>
        <taxon>Actinopterygii</taxon>
        <taxon>Neopterygii</taxon>
        <taxon>Teleostei</taxon>
        <taxon>Ostariophysi</taxon>
        <taxon>Cypriniformes</taxon>
        <taxon>Danionidae</taxon>
        <taxon>Danioninae</taxon>
        <taxon>Danionella</taxon>
    </lineage>
</organism>
<evidence type="ECO:0000313" key="3">
    <source>
        <dbReference type="Proteomes" id="UP000316079"/>
    </source>
</evidence>
<feature type="compositionally biased region" description="Basic and acidic residues" evidence="1">
    <location>
        <begin position="26"/>
        <end position="38"/>
    </location>
</feature>
<sequence length="980" mass="108396">MDDVGKNYDIHDENITLKEEEEDRDEHEMTREDNKMQHSMENLKSSGSSSFTEITLTEVKEEDVLFRSTTPQSDSLDIEKEEFEIIQPCQAPVKQFDFFHPNPFTGGDVFGDDDFPEVDVTEQLPSDPFKGTDPFAPDCLLANTSEEDSCHDSFISVENGFADSTHLPLQSAGKDYGTFNARINKPLVADFQQSMEDLKTISLKSHSAAHTDIISSGKQEQNNDLSKEAIKPESGEDCMYESGSSHSSTVFNSFEAGSCLFLGAEEEDDGIDAHGDSSRRVNSFQGIQSIIAGSYTGFPLSPCDPEQISSFNDIQKIFEHHSSIPTAKELESTVSPEDEADRSSSDCEPMHDLNSNTSDLPSMQSLDVYDYKYGDMYFFTVRLDPGSPELNNHGPVCLDADDLKKEESNEQFQDATVSPEFDKSGSWESHSSKHDEPENHYQISSSFDHVDVENDDCPSCNELVESERAELQIPAVIISDSDESESNDALKSNPISDSSEQASQDLERICLTGDKNESVKEELCIDKQEIMSKTDHPTLNFDSDVHLPSITFSDSKWVDDAKSNLTGTEAISNTLDQIDASKSTDLFCLLDYTNGSANDSLNEQESKTNNDFLIVNETAGSDSSDLLIHSLGCNDSELINEWESSQNRSEAVQNLFCPLGDEEICTEEQLLPDFFSSKQDYLNGSAEFSDVAKYELLDFDPFSPLSSECASQSKTKPTYFIHDAPRLDSGFHEVGTPGLFSPERIKVNKCSIDLRTPGLVGSKNNESEIHLIDPFSPESVDTGIFDSETEHGESGYVTKSQIFSSQVGLDNVEEKETCGDNSSCEILSGSEHEDCYAFGFCPSSKDLGSSEETTQDGSCGEDSKPSSVYSNGSEISNCTSEMSFPDTEAFDPVKNMIFDFNTSSVNSVNMSLNDEDVPDCERKLLKKDDLVEIDSFCSELSKMVSSSSSDSVQQSVAEMLFGADPNTSSFYPWDFEKQHF</sequence>
<reference evidence="2 3" key="1">
    <citation type="journal article" date="2019" name="Sci. Data">
        <title>Hybrid genome assembly and annotation of Danionella translucida.</title>
        <authorList>
            <person name="Kadobianskyi M."/>
            <person name="Schulze L."/>
            <person name="Schuelke M."/>
            <person name="Judkewitz B."/>
        </authorList>
    </citation>
    <scope>NUCLEOTIDE SEQUENCE [LARGE SCALE GENOMIC DNA]</scope>
    <source>
        <strain evidence="2 3">Bolton</strain>
    </source>
</reference>
<dbReference type="STRING" id="623744.A0A553MM01"/>
<feature type="compositionally biased region" description="Basic and acidic residues" evidence="1">
    <location>
        <begin position="420"/>
        <end position="439"/>
    </location>
</feature>
<feature type="compositionally biased region" description="Basic and acidic residues" evidence="1">
    <location>
        <begin position="341"/>
        <end position="351"/>
    </location>
</feature>
<feature type="region of interest" description="Disordered" evidence="1">
    <location>
        <begin position="406"/>
        <end position="440"/>
    </location>
</feature>
<feature type="region of interest" description="Disordered" evidence="1">
    <location>
        <begin position="1"/>
        <end position="50"/>
    </location>
</feature>
<feature type="compositionally biased region" description="Polar residues" evidence="1">
    <location>
        <begin position="847"/>
        <end position="857"/>
    </location>
</feature>
<accession>A0A553MM01</accession>
<comment type="caution">
    <text evidence="2">The sequence shown here is derived from an EMBL/GenBank/DDBJ whole genome shotgun (WGS) entry which is preliminary data.</text>
</comment>
<feature type="compositionally biased region" description="Polar residues" evidence="1">
    <location>
        <begin position="39"/>
        <end position="50"/>
    </location>
</feature>
<feature type="region of interest" description="Disordered" evidence="1">
    <location>
        <begin position="328"/>
        <end position="359"/>
    </location>
</feature>
<protein>
    <submittedName>
        <fullName evidence="2">Uncharacterized protein</fullName>
    </submittedName>
</protein>
<dbReference type="OrthoDB" id="8737069at2759"/>
<dbReference type="EMBL" id="SRMA01027358">
    <property type="protein sequence ID" value="TRY54211.1"/>
    <property type="molecule type" value="Genomic_DNA"/>
</dbReference>
<feature type="compositionally biased region" description="Polar residues" evidence="1">
    <location>
        <begin position="487"/>
        <end position="503"/>
    </location>
</feature>
<gene>
    <name evidence="2" type="ORF">DNTS_030474</name>
</gene>
<feature type="compositionally biased region" description="Basic and acidic residues" evidence="1">
    <location>
        <begin position="1"/>
        <end position="18"/>
    </location>
</feature>
<keyword evidence="3" id="KW-1185">Reference proteome</keyword>
<feature type="region of interest" description="Disordered" evidence="1">
    <location>
        <begin position="478"/>
        <end position="503"/>
    </location>
</feature>
<proteinExistence type="predicted"/>
<dbReference type="Proteomes" id="UP000316079">
    <property type="component" value="Unassembled WGS sequence"/>
</dbReference>